<dbReference type="STRING" id="1774969.AUC69_11415"/>
<dbReference type="EMBL" id="LPWF01000025">
    <property type="protein sequence ID" value="ODR97701.1"/>
    <property type="molecule type" value="Genomic_DNA"/>
</dbReference>
<accession>A0A1E3VWR8</accession>
<sequence>MAVTLACHAPGAVAEDTKPGPCTDDAMIVFDASGSMSGNQTLGIPNSRPRIDEVRSALAQVLPSATKFRRVGS</sequence>
<dbReference type="RefSeq" id="WP_069441788.1">
    <property type="nucleotide sequence ID" value="NZ_LPWF01000025.1"/>
</dbReference>
<reference evidence="1 2" key="1">
    <citation type="journal article" date="2016" name="Environ. Microbiol.">
        <title>New Methyloceanibacter diversity from North Sea sediments includes methanotroph containing solely the soluble methane monooxygenase.</title>
        <authorList>
            <person name="Vekeman B."/>
            <person name="Kerckhof F.M."/>
            <person name="Cremers G."/>
            <person name="de Vos P."/>
            <person name="Vandamme P."/>
            <person name="Boon N."/>
            <person name="Op den Camp H.J."/>
            <person name="Heylen K."/>
        </authorList>
    </citation>
    <scope>NUCLEOTIDE SEQUENCE [LARGE SCALE GENOMIC DNA]</scope>
    <source>
        <strain evidence="1 2">R-67175</strain>
    </source>
</reference>
<comment type="caution">
    <text evidence="1">The sequence shown here is derived from an EMBL/GenBank/DDBJ whole genome shotgun (WGS) entry which is preliminary data.</text>
</comment>
<dbReference type="Proteomes" id="UP000094472">
    <property type="component" value="Unassembled WGS sequence"/>
</dbReference>
<evidence type="ECO:0008006" key="3">
    <source>
        <dbReference type="Google" id="ProtNLM"/>
    </source>
</evidence>
<gene>
    <name evidence="1" type="ORF">AUC69_11415</name>
</gene>
<dbReference type="AlphaFoldDB" id="A0A1E3VWR8"/>
<organism evidence="1 2">
    <name type="scientific">Methyloceanibacter superfactus</name>
    <dbReference type="NCBI Taxonomy" id="1774969"/>
    <lineage>
        <taxon>Bacteria</taxon>
        <taxon>Pseudomonadati</taxon>
        <taxon>Pseudomonadota</taxon>
        <taxon>Alphaproteobacteria</taxon>
        <taxon>Hyphomicrobiales</taxon>
        <taxon>Hyphomicrobiaceae</taxon>
        <taxon>Methyloceanibacter</taxon>
    </lineage>
</organism>
<keyword evidence="2" id="KW-1185">Reference proteome</keyword>
<protein>
    <recommendedName>
        <fullName evidence="3">VWFA domain-containing protein</fullName>
    </recommendedName>
</protein>
<evidence type="ECO:0000313" key="1">
    <source>
        <dbReference type="EMBL" id="ODR97701.1"/>
    </source>
</evidence>
<name>A0A1E3VWR8_9HYPH</name>
<evidence type="ECO:0000313" key="2">
    <source>
        <dbReference type="Proteomes" id="UP000094472"/>
    </source>
</evidence>
<proteinExistence type="predicted"/>